<evidence type="ECO:0000259" key="3">
    <source>
        <dbReference type="Pfam" id="PF02563"/>
    </source>
</evidence>
<feature type="non-terminal residue" evidence="4">
    <location>
        <position position="129"/>
    </location>
</feature>
<dbReference type="InterPro" id="IPR003715">
    <property type="entry name" value="Poly_export_N"/>
</dbReference>
<dbReference type="PANTHER" id="PTHR33619">
    <property type="entry name" value="POLYSACCHARIDE EXPORT PROTEIN GFCE-RELATED"/>
    <property type="match status" value="1"/>
</dbReference>
<evidence type="ECO:0000313" key="5">
    <source>
        <dbReference type="Proteomes" id="UP000008311"/>
    </source>
</evidence>
<dbReference type="GO" id="GO:0015159">
    <property type="term" value="F:polysaccharide transmembrane transporter activity"/>
    <property type="evidence" value="ECO:0007669"/>
    <property type="project" value="InterPro"/>
</dbReference>
<evidence type="ECO:0000256" key="2">
    <source>
        <dbReference type="SAM" id="SignalP"/>
    </source>
</evidence>
<accession>B9TMJ5</accession>
<protein>
    <recommendedName>
        <fullName evidence="3">Polysaccharide export protein N-terminal domain-containing protein</fullName>
    </recommendedName>
</protein>
<evidence type="ECO:0000313" key="4">
    <source>
        <dbReference type="EMBL" id="EEF22918.1"/>
    </source>
</evidence>
<sequence>MSLVSKLRAIQIAALAALSLLLAACASEPVDPGPPQVPTEFSMDKNYHIGVGDELKVQVWRNEELSGQIPVRPDGKISSPLVGDIVAAGLTTDELAKAITAKLGAYVRNPEVTVIVTNPASADFLRRVR</sequence>
<dbReference type="PANTHER" id="PTHR33619:SF3">
    <property type="entry name" value="POLYSACCHARIDE EXPORT PROTEIN GFCE-RELATED"/>
    <property type="match status" value="1"/>
</dbReference>
<organism evidence="4 5">
    <name type="scientific">Ricinus communis</name>
    <name type="common">Castor bean</name>
    <dbReference type="NCBI Taxonomy" id="3988"/>
    <lineage>
        <taxon>Eukaryota</taxon>
        <taxon>Viridiplantae</taxon>
        <taxon>Streptophyta</taxon>
        <taxon>Embryophyta</taxon>
        <taxon>Tracheophyta</taxon>
        <taxon>Spermatophyta</taxon>
        <taxon>Magnoliopsida</taxon>
        <taxon>eudicotyledons</taxon>
        <taxon>Gunneridae</taxon>
        <taxon>Pentapetalae</taxon>
        <taxon>rosids</taxon>
        <taxon>fabids</taxon>
        <taxon>Malpighiales</taxon>
        <taxon>Euphorbiaceae</taxon>
        <taxon>Acalyphoideae</taxon>
        <taxon>Acalypheae</taxon>
        <taxon>Ricinus</taxon>
    </lineage>
</organism>
<keyword evidence="1 2" id="KW-0732">Signal</keyword>
<feature type="signal peptide" evidence="2">
    <location>
        <begin position="1"/>
        <end position="27"/>
    </location>
</feature>
<proteinExistence type="predicted"/>
<feature type="domain" description="Polysaccharide export protein N-terminal" evidence="3">
    <location>
        <begin position="44"/>
        <end position="117"/>
    </location>
</feature>
<dbReference type="Proteomes" id="UP000008311">
    <property type="component" value="Unassembled WGS sequence"/>
</dbReference>
<gene>
    <name evidence="4" type="ORF">RCOM_2146080</name>
</gene>
<dbReference type="Pfam" id="PF02563">
    <property type="entry name" value="Poly_export"/>
    <property type="match status" value="1"/>
</dbReference>
<dbReference type="AlphaFoldDB" id="B9TMJ5"/>
<dbReference type="PROSITE" id="PS51257">
    <property type="entry name" value="PROKAR_LIPOPROTEIN"/>
    <property type="match status" value="1"/>
</dbReference>
<dbReference type="EMBL" id="EQ989324">
    <property type="protein sequence ID" value="EEF22918.1"/>
    <property type="molecule type" value="Genomic_DNA"/>
</dbReference>
<feature type="chain" id="PRO_5002892199" description="Polysaccharide export protein N-terminal domain-containing protein" evidence="2">
    <location>
        <begin position="28"/>
        <end position="129"/>
    </location>
</feature>
<evidence type="ECO:0000256" key="1">
    <source>
        <dbReference type="ARBA" id="ARBA00022729"/>
    </source>
</evidence>
<dbReference type="InParanoid" id="B9TMJ5"/>
<dbReference type="InterPro" id="IPR049712">
    <property type="entry name" value="Poly_export"/>
</dbReference>
<name>B9TMJ5_RICCO</name>
<dbReference type="Gene3D" id="3.30.1950.10">
    <property type="entry name" value="wza like domain"/>
    <property type="match status" value="1"/>
</dbReference>
<keyword evidence="5" id="KW-1185">Reference proteome</keyword>
<reference evidence="5" key="1">
    <citation type="journal article" date="2010" name="Nat. Biotechnol.">
        <title>Draft genome sequence of the oilseed species Ricinus communis.</title>
        <authorList>
            <person name="Chan A.P."/>
            <person name="Crabtree J."/>
            <person name="Zhao Q."/>
            <person name="Lorenzi H."/>
            <person name="Orvis J."/>
            <person name="Puiu D."/>
            <person name="Melake-Berhan A."/>
            <person name="Jones K.M."/>
            <person name="Redman J."/>
            <person name="Chen G."/>
            <person name="Cahoon E.B."/>
            <person name="Gedil M."/>
            <person name="Stanke M."/>
            <person name="Haas B.J."/>
            <person name="Wortman J.R."/>
            <person name="Fraser-Liggett C.M."/>
            <person name="Ravel J."/>
            <person name="Rabinowicz P.D."/>
        </authorList>
    </citation>
    <scope>NUCLEOTIDE SEQUENCE [LARGE SCALE GENOMIC DNA]</scope>
    <source>
        <strain evidence="5">cv. Hale</strain>
    </source>
</reference>